<dbReference type="PANTHER" id="PTHR32182">
    <property type="entry name" value="DNA REPLICATION AND REPAIR PROTEIN RECF"/>
    <property type="match status" value="1"/>
</dbReference>
<dbReference type="PIRSF" id="PIRSF029347">
    <property type="entry name" value="RecF"/>
    <property type="match status" value="1"/>
</dbReference>
<dbReference type="RefSeq" id="WP_144682212.1">
    <property type="nucleotide sequence ID" value="NZ_VLLC01000003.1"/>
</dbReference>
<organism evidence="2 3">
    <name type="scientific">Desulfobotulus alkaliphilus</name>
    <dbReference type="NCBI Taxonomy" id="622671"/>
    <lineage>
        <taxon>Bacteria</taxon>
        <taxon>Pseudomonadati</taxon>
        <taxon>Thermodesulfobacteriota</taxon>
        <taxon>Desulfobacteria</taxon>
        <taxon>Desulfobacterales</taxon>
        <taxon>Desulfobacteraceae</taxon>
        <taxon>Desulfobotulus</taxon>
    </lineage>
</organism>
<dbReference type="GO" id="GO:0016887">
    <property type="term" value="F:ATP hydrolysis activity"/>
    <property type="evidence" value="ECO:0007669"/>
    <property type="project" value="InterPro"/>
</dbReference>
<evidence type="ECO:0000313" key="2">
    <source>
        <dbReference type="EMBL" id="TWI75565.1"/>
    </source>
</evidence>
<dbReference type="GO" id="GO:0000731">
    <property type="term" value="P:DNA synthesis involved in DNA repair"/>
    <property type="evidence" value="ECO:0007669"/>
    <property type="project" value="TreeGrafter"/>
</dbReference>
<dbReference type="InterPro" id="IPR027417">
    <property type="entry name" value="P-loop_NTPase"/>
</dbReference>
<comment type="caution">
    <text evidence="2">The sequence shown here is derived from an EMBL/GenBank/DDBJ whole genome shotgun (WGS) entry which is preliminary data.</text>
</comment>
<dbReference type="Gene3D" id="3.40.50.300">
    <property type="entry name" value="P-loop containing nucleotide triphosphate hydrolases"/>
    <property type="match status" value="1"/>
</dbReference>
<evidence type="ECO:0000259" key="1">
    <source>
        <dbReference type="Pfam" id="PF13304"/>
    </source>
</evidence>
<proteinExistence type="predicted"/>
<gene>
    <name evidence="2" type="ORF">LZ24_00612</name>
</gene>
<feature type="domain" description="ATPase AAA-type core" evidence="1">
    <location>
        <begin position="24"/>
        <end position="343"/>
    </location>
</feature>
<dbReference type="AlphaFoldDB" id="A0A562S2J1"/>
<dbReference type="InterPro" id="IPR003959">
    <property type="entry name" value="ATPase_AAA_core"/>
</dbReference>
<sequence>MKIKQLKIEGFRSLRSVSWLPGDLNVIIGPNGTGKSNLLRFIELISMSAQGRLGKYIQSLGGMDPIVWDGIAASIKFELETAPEGGEFGPETYNLDLARLGAGSSYRVEKELLINSHKSRKGVEGKPFTFLERTGKRAVIFDEKEQAFNMSEDFVSDEESLLSIASGPFMNNHFIPHFQKSLASIAVYHDLHTSKDAPIRQPAIARMEKRVDPDGQNLISVLHTLYTGDRDFKNDINSAMRAAFGDDFEELVFPPASDQRIQLRIRWKSLKREQSAAELSDGTLRFLFLLTILASPSPAPIIAIDEPETGLHPSMLPLVAEYAVDASMRSQVILTTHSPQFLDAFAGTRPTTTVAKWQDGETTLKTLRGEELDYWLKEYSLGALFRSGELEQIG</sequence>
<dbReference type="OrthoDB" id="127554at2"/>
<dbReference type="GO" id="GO:0006302">
    <property type="term" value="P:double-strand break repair"/>
    <property type="evidence" value="ECO:0007669"/>
    <property type="project" value="TreeGrafter"/>
</dbReference>
<protein>
    <submittedName>
        <fullName evidence="2">Putative ATPase</fullName>
    </submittedName>
</protein>
<name>A0A562S2J1_9BACT</name>
<dbReference type="InterPro" id="IPR014555">
    <property type="entry name" value="RecF-like"/>
</dbReference>
<dbReference type="Proteomes" id="UP000318307">
    <property type="component" value="Unassembled WGS sequence"/>
</dbReference>
<keyword evidence="3" id="KW-1185">Reference proteome</keyword>
<dbReference type="SUPFAM" id="SSF52540">
    <property type="entry name" value="P-loop containing nucleoside triphosphate hydrolases"/>
    <property type="match status" value="1"/>
</dbReference>
<dbReference type="PANTHER" id="PTHR32182:SF22">
    <property type="entry name" value="ATP-DEPENDENT ENDONUCLEASE, OLD FAMILY-RELATED"/>
    <property type="match status" value="1"/>
</dbReference>
<evidence type="ECO:0000313" key="3">
    <source>
        <dbReference type="Proteomes" id="UP000318307"/>
    </source>
</evidence>
<dbReference type="EMBL" id="VLLC01000003">
    <property type="protein sequence ID" value="TWI75565.1"/>
    <property type="molecule type" value="Genomic_DNA"/>
</dbReference>
<accession>A0A562S2J1</accession>
<dbReference type="Pfam" id="PF13304">
    <property type="entry name" value="AAA_21"/>
    <property type="match status" value="1"/>
</dbReference>
<reference evidence="2 3" key="1">
    <citation type="submission" date="2019-07" db="EMBL/GenBank/DDBJ databases">
        <title>Genome sequencing of 100 strains of the haloalkaliphilic chemolithoautotrophic sulfur-oxidizing bacterium Thioalkalivibrio.</title>
        <authorList>
            <person name="Muyzer G."/>
        </authorList>
    </citation>
    <scope>NUCLEOTIDE SEQUENCE [LARGE SCALE GENOMIC DNA]</scope>
    <source>
        <strain evidence="2 3">ASO4-4</strain>
    </source>
</reference>
<dbReference type="GO" id="GO:0005524">
    <property type="term" value="F:ATP binding"/>
    <property type="evidence" value="ECO:0007669"/>
    <property type="project" value="InterPro"/>
</dbReference>